<dbReference type="STRING" id="1346286.SAMN05444362_11577"/>
<proteinExistence type="inferred from homology"/>
<evidence type="ECO:0000313" key="10">
    <source>
        <dbReference type="Proteomes" id="UP000184480"/>
    </source>
</evidence>
<keyword evidence="3" id="KW-0645">Protease</keyword>
<dbReference type="InterPro" id="IPR029062">
    <property type="entry name" value="Class_I_gatase-like"/>
</dbReference>
<evidence type="ECO:0000256" key="2">
    <source>
        <dbReference type="ARBA" id="ARBA00022645"/>
    </source>
</evidence>
<evidence type="ECO:0000259" key="8">
    <source>
        <dbReference type="Pfam" id="PF17676"/>
    </source>
</evidence>
<dbReference type="PIRSF" id="PIRSF028757">
    <property type="entry name" value="LD-carboxypeptidase"/>
    <property type="match status" value="1"/>
</dbReference>
<protein>
    <submittedName>
        <fullName evidence="9">Muramoyltetrapeptide carboxypeptidase</fullName>
    </submittedName>
</protein>
<feature type="active site" description="Charge relay system" evidence="6">
    <location>
        <position position="205"/>
    </location>
</feature>
<dbReference type="EMBL" id="FQUC01000015">
    <property type="protein sequence ID" value="SHG10581.1"/>
    <property type="molecule type" value="Genomic_DNA"/>
</dbReference>
<dbReference type="InterPro" id="IPR040449">
    <property type="entry name" value="Peptidase_S66_N"/>
</dbReference>
<dbReference type="GO" id="GO:0006508">
    <property type="term" value="P:proteolysis"/>
    <property type="evidence" value="ECO:0007669"/>
    <property type="project" value="UniProtKB-KW"/>
</dbReference>
<dbReference type="AlphaFoldDB" id="A0A1M5H3I2"/>
<dbReference type="Gene3D" id="3.50.30.60">
    <property type="entry name" value="LD-carboxypeptidase A C-terminal domain-like"/>
    <property type="match status" value="1"/>
</dbReference>
<keyword evidence="10" id="KW-1185">Reference proteome</keyword>
<keyword evidence="5" id="KW-0720">Serine protease</keyword>
<dbReference type="PANTHER" id="PTHR30237:SF2">
    <property type="entry name" value="MUREIN TETRAPEPTIDE CARBOXYPEPTIDASE"/>
    <property type="match status" value="1"/>
</dbReference>
<feature type="active site" description="Charge relay system" evidence="6">
    <location>
        <position position="274"/>
    </location>
</feature>
<dbReference type="InterPro" id="IPR027461">
    <property type="entry name" value="Carboxypeptidase_A_C_sf"/>
</dbReference>
<dbReference type="Pfam" id="PF02016">
    <property type="entry name" value="Peptidase_S66"/>
    <property type="match status" value="1"/>
</dbReference>
<gene>
    <name evidence="9" type="ORF">SAMN05444362_11577</name>
</gene>
<evidence type="ECO:0000256" key="6">
    <source>
        <dbReference type="PIRSR" id="PIRSR028757-1"/>
    </source>
</evidence>
<dbReference type="RefSeq" id="WP_062183186.1">
    <property type="nucleotide sequence ID" value="NZ_BBXL01000020.1"/>
</dbReference>
<organism evidence="9 10">
    <name type="scientific">Dysgonomonas macrotermitis</name>
    <dbReference type="NCBI Taxonomy" id="1346286"/>
    <lineage>
        <taxon>Bacteria</taxon>
        <taxon>Pseudomonadati</taxon>
        <taxon>Bacteroidota</taxon>
        <taxon>Bacteroidia</taxon>
        <taxon>Bacteroidales</taxon>
        <taxon>Dysgonomonadaceae</taxon>
        <taxon>Dysgonomonas</taxon>
    </lineage>
</organism>
<dbReference type="InterPro" id="IPR027478">
    <property type="entry name" value="LdcA_N"/>
</dbReference>
<dbReference type="SUPFAM" id="SSF141986">
    <property type="entry name" value="LD-carboxypeptidase A C-terminal domain-like"/>
    <property type="match status" value="1"/>
</dbReference>
<dbReference type="GO" id="GO:0004180">
    <property type="term" value="F:carboxypeptidase activity"/>
    <property type="evidence" value="ECO:0007669"/>
    <property type="project" value="UniProtKB-KW"/>
</dbReference>
<accession>A0A1M5H3I2</accession>
<dbReference type="CDD" id="cd07025">
    <property type="entry name" value="Peptidase_S66"/>
    <property type="match status" value="1"/>
</dbReference>
<keyword evidence="4" id="KW-0378">Hydrolase</keyword>
<dbReference type="Pfam" id="PF17676">
    <property type="entry name" value="Peptidase_S66C"/>
    <property type="match status" value="1"/>
</dbReference>
<sequence length="302" mass="33857">MKGYIHPPLLKKNDKVIIISPSGSVDSAFIDGARMLLEDWGLDVIVSRCARGQYGRFCGTIEERIFDLQSAMDDPDIKLIFCSRGGYGIVQLLEHLDFAEIKKYPKWLVGYSDITALHLAFMQNGIASIHAPMARHLTEEGNDIATGYLKDILFSGFNEYEVNVHPLNRLGVTEGYLWGGNLAVFAGLTGTSYTRIPDKGILFIEDIGESAYKIDRMMWQLKLSGILSGLSGLIIGQFADCDEDPSMYLPIYESIREMVAEYNYPVVFDFPVGHVKANYPLVYSEKIVLDVQDNKVVLKHKN</sequence>
<dbReference type="OrthoDB" id="9807329at2"/>
<evidence type="ECO:0000256" key="1">
    <source>
        <dbReference type="ARBA" id="ARBA00010233"/>
    </source>
</evidence>
<feature type="domain" description="LD-carboxypeptidase N-terminal" evidence="7">
    <location>
        <begin position="16"/>
        <end position="131"/>
    </location>
</feature>
<dbReference type="SUPFAM" id="SSF52317">
    <property type="entry name" value="Class I glutamine amidotransferase-like"/>
    <property type="match status" value="1"/>
</dbReference>
<evidence type="ECO:0000256" key="5">
    <source>
        <dbReference type="ARBA" id="ARBA00022825"/>
    </source>
</evidence>
<dbReference type="PANTHER" id="PTHR30237">
    <property type="entry name" value="MURAMOYLTETRAPEPTIDE CARBOXYPEPTIDASE"/>
    <property type="match status" value="1"/>
</dbReference>
<evidence type="ECO:0000256" key="4">
    <source>
        <dbReference type="ARBA" id="ARBA00022801"/>
    </source>
</evidence>
<dbReference type="InterPro" id="IPR003507">
    <property type="entry name" value="S66_fam"/>
</dbReference>
<comment type="similarity">
    <text evidence="1">Belongs to the peptidase S66 family.</text>
</comment>
<dbReference type="Proteomes" id="UP000184480">
    <property type="component" value="Unassembled WGS sequence"/>
</dbReference>
<evidence type="ECO:0000256" key="3">
    <source>
        <dbReference type="ARBA" id="ARBA00022670"/>
    </source>
</evidence>
<dbReference type="InterPro" id="IPR040921">
    <property type="entry name" value="Peptidase_S66C"/>
</dbReference>
<evidence type="ECO:0000313" key="9">
    <source>
        <dbReference type="EMBL" id="SHG10581.1"/>
    </source>
</evidence>
<dbReference type="GO" id="GO:0008236">
    <property type="term" value="F:serine-type peptidase activity"/>
    <property type="evidence" value="ECO:0007669"/>
    <property type="project" value="UniProtKB-KW"/>
</dbReference>
<feature type="active site" description="Nucleophile" evidence="6">
    <location>
        <position position="112"/>
    </location>
</feature>
<name>A0A1M5H3I2_9BACT</name>
<evidence type="ECO:0000259" key="7">
    <source>
        <dbReference type="Pfam" id="PF02016"/>
    </source>
</evidence>
<feature type="domain" description="LD-carboxypeptidase C-terminal" evidence="8">
    <location>
        <begin position="174"/>
        <end position="287"/>
    </location>
</feature>
<dbReference type="Gene3D" id="3.40.50.10740">
    <property type="entry name" value="Class I glutamine amidotransferase-like"/>
    <property type="match status" value="1"/>
</dbReference>
<reference evidence="10" key="1">
    <citation type="submission" date="2016-11" db="EMBL/GenBank/DDBJ databases">
        <authorList>
            <person name="Varghese N."/>
            <person name="Submissions S."/>
        </authorList>
    </citation>
    <scope>NUCLEOTIDE SEQUENCE [LARGE SCALE GENOMIC DNA]</scope>
    <source>
        <strain evidence="10">DSM 27370</strain>
    </source>
</reference>
<keyword evidence="2 9" id="KW-0121">Carboxypeptidase</keyword>